<dbReference type="EMBL" id="AVOT02002738">
    <property type="protein sequence ID" value="MBW0471364.1"/>
    <property type="molecule type" value="Genomic_DNA"/>
</dbReference>
<feature type="domain" description="Reverse transcriptase" evidence="1">
    <location>
        <begin position="115"/>
        <end position="243"/>
    </location>
</feature>
<dbReference type="PANTHER" id="PTHR24559">
    <property type="entry name" value="TRANSPOSON TY3-I GAG-POL POLYPROTEIN"/>
    <property type="match status" value="1"/>
</dbReference>
<gene>
    <name evidence="2" type="ORF">O181_011079</name>
</gene>
<dbReference type="OrthoDB" id="2505288at2759"/>
<dbReference type="InterPro" id="IPR043502">
    <property type="entry name" value="DNA/RNA_pol_sf"/>
</dbReference>
<dbReference type="PANTHER" id="PTHR24559:SF444">
    <property type="entry name" value="REVERSE TRANSCRIPTASE DOMAIN-CONTAINING PROTEIN"/>
    <property type="match status" value="1"/>
</dbReference>
<comment type="caution">
    <text evidence="2">The sequence shown here is derived from an EMBL/GenBank/DDBJ whole genome shotgun (WGS) entry which is preliminary data.</text>
</comment>
<reference evidence="2" key="1">
    <citation type="submission" date="2021-03" db="EMBL/GenBank/DDBJ databases">
        <title>Draft genome sequence of rust myrtle Austropuccinia psidii MF-1, a brazilian biotype.</title>
        <authorList>
            <person name="Quecine M.C."/>
            <person name="Pachon D.M.R."/>
            <person name="Bonatelli M.L."/>
            <person name="Correr F.H."/>
            <person name="Franceschini L.M."/>
            <person name="Leite T.F."/>
            <person name="Margarido G.R.A."/>
            <person name="Almeida C.A."/>
            <person name="Ferrarezi J.A."/>
            <person name="Labate C.A."/>
        </authorList>
    </citation>
    <scope>NUCLEOTIDE SEQUENCE</scope>
    <source>
        <strain evidence="2">MF-1</strain>
    </source>
</reference>
<dbReference type="Gene3D" id="3.30.70.270">
    <property type="match status" value="1"/>
</dbReference>
<accession>A0A9Q3BTU6</accession>
<dbReference type="InterPro" id="IPR053134">
    <property type="entry name" value="RNA-dir_DNA_polymerase"/>
</dbReference>
<name>A0A9Q3BTU6_9BASI</name>
<proteinExistence type="predicted"/>
<evidence type="ECO:0000259" key="1">
    <source>
        <dbReference type="Pfam" id="PF00078"/>
    </source>
</evidence>
<dbReference type="InterPro" id="IPR000477">
    <property type="entry name" value="RT_dom"/>
</dbReference>
<evidence type="ECO:0000313" key="3">
    <source>
        <dbReference type="Proteomes" id="UP000765509"/>
    </source>
</evidence>
<dbReference type="Pfam" id="PF00078">
    <property type="entry name" value="RVT_1"/>
    <property type="match status" value="1"/>
</dbReference>
<organism evidence="2 3">
    <name type="scientific">Austropuccinia psidii MF-1</name>
    <dbReference type="NCBI Taxonomy" id="1389203"/>
    <lineage>
        <taxon>Eukaryota</taxon>
        <taxon>Fungi</taxon>
        <taxon>Dikarya</taxon>
        <taxon>Basidiomycota</taxon>
        <taxon>Pucciniomycotina</taxon>
        <taxon>Pucciniomycetes</taxon>
        <taxon>Pucciniales</taxon>
        <taxon>Sphaerophragmiaceae</taxon>
        <taxon>Austropuccinia</taxon>
    </lineage>
</organism>
<sequence length="245" mass="27716">MKDVGEDVAISSLHLFQGDMDLPPLLFHASPENQWDDDEESEEIETVMKAVPPSYHHFLNVFSKVKAEKLPAQCACDHRSELEGLLPPAYISDNVEKGFIRIISSSTGAAVLFVKKKDGGLHLCVEDHKLNDVPRKDRYPVPPMNQLLTSFNGPTTFSKRDLRGAYNLLRTKEGDENLTSFRTKYGRYEYLEIPFVLKNSPSSFQTLVNDISADLVEIFVAVYLNYIMVFSKTDKEHVKNVAAFL</sequence>
<dbReference type="Proteomes" id="UP000765509">
    <property type="component" value="Unassembled WGS sequence"/>
</dbReference>
<dbReference type="InterPro" id="IPR043128">
    <property type="entry name" value="Rev_trsase/Diguanyl_cyclase"/>
</dbReference>
<dbReference type="Gene3D" id="3.10.10.10">
    <property type="entry name" value="HIV Type 1 Reverse Transcriptase, subunit A, domain 1"/>
    <property type="match status" value="1"/>
</dbReference>
<evidence type="ECO:0000313" key="2">
    <source>
        <dbReference type="EMBL" id="MBW0471364.1"/>
    </source>
</evidence>
<dbReference type="SUPFAM" id="SSF56672">
    <property type="entry name" value="DNA/RNA polymerases"/>
    <property type="match status" value="1"/>
</dbReference>
<dbReference type="AlphaFoldDB" id="A0A9Q3BTU6"/>
<keyword evidence="3" id="KW-1185">Reference proteome</keyword>
<protein>
    <recommendedName>
        <fullName evidence="1">Reverse transcriptase domain-containing protein</fullName>
    </recommendedName>
</protein>
<dbReference type="CDD" id="cd01647">
    <property type="entry name" value="RT_LTR"/>
    <property type="match status" value="1"/>
</dbReference>